<protein>
    <recommendedName>
        <fullName evidence="2">EF-hand domain-containing protein</fullName>
    </recommendedName>
</protein>
<accession>A0ABT7LP89</accession>
<dbReference type="Gene3D" id="1.10.238.10">
    <property type="entry name" value="EF-hand"/>
    <property type="match status" value="1"/>
</dbReference>
<evidence type="ECO:0000259" key="2">
    <source>
        <dbReference type="PROSITE" id="PS50222"/>
    </source>
</evidence>
<dbReference type="PROSITE" id="PS00018">
    <property type="entry name" value="EF_HAND_1"/>
    <property type="match status" value="2"/>
</dbReference>
<name>A0ABT7LP89_9BURK</name>
<comment type="caution">
    <text evidence="3">The sequence shown here is derived from an EMBL/GenBank/DDBJ whole genome shotgun (WGS) entry which is preliminary data.</text>
</comment>
<gene>
    <name evidence="3" type="ORF">QRD43_22525</name>
</gene>
<feature type="domain" description="EF-hand" evidence="2">
    <location>
        <begin position="95"/>
        <end position="130"/>
    </location>
</feature>
<keyword evidence="1" id="KW-0732">Signal</keyword>
<proteinExistence type="predicted"/>
<dbReference type="Pfam" id="PF13202">
    <property type="entry name" value="EF-hand_5"/>
    <property type="match status" value="2"/>
</dbReference>
<feature type="signal peptide" evidence="1">
    <location>
        <begin position="1"/>
        <end position="19"/>
    </location>
</feature>
<dbReference type="InterPro" id="IPR018247">
    <property type="entry name" value="EF_Hand_1_Ca_BS"/>
</dbReference>
<feature type="chain" id="PRO_5046783607" description="EF-hand domain-containing protein" evidence="1">
    <location>
        <begin position="20"/>
        <end position="161"/>
    </location>
</feature>
<evidence type="ECO:0000313" key="4">
    <source>
        <dbReference type="Proteomes" id="UP001238603"/>
    </source>
</evidence>
<reference evidence="3 4" key="1">
    <citation type="submission" date="2023-06" db="EMBL/GenBank/DDBJ databases">
        <title>Pelomonas sp. APW6 16S ribosomal RNA gene genome sequencing and assembly.</title>
        <authorList>
            <person name="Woo H."/>
        </authorList>
    </citation>
    <scope>NUCLEOTIDE SEQUENCE [LARGE SCALE GENOMIC DNA]</scope>
    <source>
        <strain evidence="3 4">APW6</strain>
    </source>
</reference>
<keyword evidence="4" id="KW-1185">Reference proteome</keyword>
<dbReference type="EMBL" id="JASVDS010000011">
    <property type="protein sequence ID" value="MDL5034696.1"/>
    <property type="molecule type" value="Genomic_DNA"/>
</dbReference>
<dbReference type="PROSITE" id="PS50222">
    <property type="entry name" value="EF_HAND_2"/>
    <property type="match status" value="1"/>
</dbReference>
<dbReference type="InterPro" id="IPR002048">
    <property type="entry name" value="EF_hand_dom"/>
</dbReference>
<dbReference type="Proteomes" id="UP001238603">
    <property type="component" value="Unassembled WGS sequence"/>
</dbReference>
<evidence type="ECO:0000313" key="3">
    <source>
        <dbReference type="EMBL" id="MDL5034696.1"/>
    </source>
</evidence>
<dbReference type="InterPro" id="IPR011992">
    <property type="entry name" value="EF-hand-dom_pair"/>
</dbReference>
<evidence type="ECO:0000256" key="1">
    <source>
        <dbReference type="SAM" id="SignalP"/>
    </source>
</evidence>
<sequence length="161" mass="18233">MKHPLTLTLLGLALLPAWAASHSTALFISEQDLNGDGQVTQAELKLGREVEFTRIDFNADGLLSETEYLGEFEGRLMQRVGKIVDPEKRHEELQRQMRQAKVRFGVLDTDRSGSITREEFQAAGLRMFQLHDRNHDDVVDEADVRLAEEERKAGKESFVAP</sequence>
<dbReference type="SUPFAM" id="SSF47473">
    <property type="entry name" value="EF-hand"/>
    <property type="match status" value="1"/>
</dbReference>
<organism evidence="3 4">
    <name type="scientific">Roseateles subflavus</name>
    <dbReference type="NCBI Taxonomy" id="3053353"/>
    <lineage>
        <taxon>Bacteria</taxon>
        <taxon>Pseudomonadati</taxon>
        <taxon>Pseudomonadota</taxon>
        <taxon>Betaproteobacteria</taxon>
        <taxon>Burkholderiales</taxon>
        <taxon>Sphaerotilaceae</taxon>
        <taxon>Roseateles</taxon>
    </lineage>
</organism>
<dbReference type="RefSeq" id="WP_285984771.1">
    <property type="nucleotide sequence ID" value="NZ_JASVDS010000011.1"/>
</dbReference>